<evidence type="ECO:0000313" key="5">
    <source>
        <dbReference type="Proteomes" id="UP000382577"/>
    </source>
</evidence>
<organism evidence="4 5">
    <name type="scientific">Pandoraea fibrosis</name>
    <dbReference type="NCBI Taxonomy" id="1891094"/>
    <lineage>
        <taxon>Bacteria</taxon>
        <taxon>Pseudomonadati</taxon>
        <taxon>Pseudomonadota</taxon>
        <taxon>Betaproteobacteria</taxon>
        <taxon>Burkholderiales</taxon>
        <taxon>Burkholderiaceae</taxon>
        <taxon>Pandoraea</taxon>
    </lineage>
</organism>
<keyword evidence="2" id="KW-0732">Signal</keyword>
<dbReference type="AlphaFoldDB" id="A0A5E4S6J5"/>
<sequence length="467" mass="50320">MKRLLITAGLCVWMPMTFAATPDALPVLLSNVPGTHDHASLVQLSATASLDTPPLPFRDAQDLNQLPSPTSFDFSGVSVADVSRLLYLQAFKQSYVLDPAVLQDQRQVAFRFKGALVDLRPFWRDFLDGLGYELEPRAGVDFVRPKPKESAQTAADSEVYIYHPKYREVGYLSEILGPLLSGAFTVNRTVHVPASQRGESTGKPVPMGSAAAMIDRPGHDALVYLGSAKDIERLKVLLPQLDTPVGEVLVRGVVYEVTTGNKEGSAFNLVLSLLGNKLSLGVGGAVATAVAPGESFLRFKSASIDAVYSALSSDSRFKVVTNPRLRIQSGRSAHLTVGQEVPTLGAVSYPQGGGTPVQSVTYRSAGVIFDLSPTVYESQIDLHVRQQISDFAKTETGVNDSPTLTKRELDTTVSLGDGEMILLGGLQQDKQTNKRVGLSFLPHVLDSTSGDDSNTEILVLLQVNKVR</sequence>
<dbReference type="PANTHER" id="PTHR30332">
    <property type="entry name" value="PROBABLE GENERAL SECRETION PATHWAY PROTEIN D"/>
    <property type="match status" value="1"/>
</dbReference>
<dbReference type="InterPro" id="IPR004846">
    <property type="entry name" value="T2SS/T3SS_dom"/>
</dbReference>
<evidence type="ECO:0000313" key="4">
    <source>
        <dbReference type="EMBL" id="VVD70925.1"/>
    </source>
</evidence>
<comment type="similarity">
    <text evidence="1">Belongs to the bacterial secretin family.</text>
</comment>
<gene>
    <name evidence="4" type="ORF">PFI31113_00599</name>
</gene>
<dbReference type="Proteomes" id="UP000382577">
    <property type="component" value="Unassembled WGS sequence"/>
</dbReference>
<evidence type="ECO:0000259" key="3">
    <source>
        <dbReference type="Pfam" id="PF00263"/>
    </source>
</evidence>
<reference evidence="4 5" key="1">
    <citation type="submission" date="2019-08" db="EMBL/GenBank/DDBJ databases">
        <authorList>
            <person name="Peeters C."/>
        </authorList>
    </citation>
    <scope>NUCLEOTIDE SEQUENCE [LARGE SCALE GENOMIC DNA]</scope>
    <source>
        <strain evidence="4 5">LMG 31113</strain>
    </source>
</reference>
<feature type="signal peptide" evidence="2">
    <location>
        <begin position="1"/>
        <end position="19"/>
    </location>
</feature>
<accession>A0A5E4S6J5</accession>
<dbReference type="EMBL" id="CABPRW010000001">
    <property type="protein sequence ID" value="VVD70925.1"/>
    <property type="molecule type" value="Genomic_DNA"/>
</dbReference>
<dbReference type="PANTHER" id="PTHR30332:SF17">
    <property type="entry name" value="TYPE IV PILIATION SYSTEM PROTEIN DR_0774-RELATED"/>
    <property type="match status" value="1"/>
</dbReference>
<dbReference type="GO" id="GO:0015627">
    <property type="term" value="C:type II protein secretion system complex"/>
    <property type="evidence" value="ECO:0007669"/>
    <property type="project" value="TreeGrafter"/>
</dbReference>
<protein>
    <submittedName>
        <fullName evidence="4">Type II secretory pathway, component PulD</fullName>
    </submittedName>
</protein>
<dbReference type="RefSeq" id="WP_150598624.1">
    <property type="nucleotide sequence ID" value="NZ_CABPRW010000001.1"/>
</dbReference>
<feature type="domain" description="Type II/III secretion system secretin-like" evidence="3">
    <location>
        <begin position="310"/>
        <end position="441"/>
    </location>
</feature>
<name>A0A5E4S6J5_9BURK</name>
<feature type="chain" id="PRO_5023047168" evidence="2">
    <location>
        <begin position="20"/>
        <end position="467"/>
    </location>
</feature>
<evidence type="ECO:0000256" key="2">
    <source>
        <dbReference type="SAM" id="SignalP"/>
    </source>
</evidence>
<dbReference type="GO" id="GO:0009306">
    <property type="term" value="P:protein secretion"/>
    <property type="evidence" value="ECO:0007669"/>
    <property type="project" value="InterPro"/>
</dbReference>
<dbReference type="InterPro" id="IPR050810">
    <property type="entry name" value="Bact_Secretion_Sys_Channel"/>
</dbReference>
<evidence type="ECO:0000256" key="1">
    <source>
        <dbReference type="RuleBase" id="RU004003"/>
    </source>
</evidence>
<dbReference type="Pfam" id="PF00263">
    <property type="entry name" value="Secretin"/>
    <property type="match status" value="1"/>
</dbReference>
<proteinExistence type="inferred from homology"/>
<dbReference type="OrthoDB" id="8981785at2"/>